<proteinExistence type="inferred from homology"/>
<dbReference type="HAMAP" id="MF_00570">
    <property type="entry name" value="NAPRTase"/>
    <property type="match status" value="1"/>
</dbReference>
<keyword evidence="11" id="KW-0808">Transferase</keyword>
<dbReference type="STRING" id="1236517.ADJ77_03165"/>
<evidence type="ECO:0000256" key="5">
    <source>
        <dbReference type="ARBA" id="ARBA00022598"/>
    </source>
</evidence>
<dbReference type="InterPro" id="IPR036068">
    <property type="entry name" value="Nicotinate_pribotase-like_C"/>
</dbReference>
<evidence type="ECO:0000259" key="9">
    <source>
        <dbReference type="Pfam" id="PF04095"/>
    </source>
</evidence>
<keyword evidence="11" id="KW-0328">Glycosyltransferase</keyword>
<name>A0A0K1NJI5_9BACT</name>
<sequence>MSFHIFFILLASETNYNKMRQIINHFTDDDLYKLTMCCAVIDNYPRAQVCYHFVDRDDTVYPEGFAREVEHQIELLESVVITDEEISFLRQKCYYLPEWFLTYLRGFRFSREWVKVWQNEQGHLNIEFEGLWADTILLEVKVLAIISELFYMFNHQAQEFDYKELYEKTYHKAERLLEAGCIFSDFGTRRRASLVAEETAVRAMKDCYDSREWKGRFVGTSNIHLAMKYDLTPVGTMAHEFICAIGGMFGPQMANYMAMEAWRKTYRGALGTYLYDSFGWEIFSYNFSEDFANQFKGLRVDSGDNYEQLEKIIAKYESLGIDAHDKQVLFSNALDTDKAIEIQHYAESRVKPSFGIGTHFTNDFPHVKPMNIVIKLVAVKITESWPFYNDTCKISEDKGKHTGKPEVIQRFMEAIHYKE</sequence>
<evidence type="ECO:0000256" key="4">
    <source>
        <dbReference type="ARBA" id="ARBA00022553"/>
    </source>
</evidence>
<dbReference type="Pfam" id="PF17767">
    <property type="entry name" value="NAPRTase_N"/>
    <property type="match status" value="1"/>
</dbReference>
<accession>A0A0K1NJI5</accession>
<evidence type="ECO:0000256" key="1">
    <source>
        <dbReference type="ARBA" id="ARBA00004952"/>
    </source>
</evidence>
<dbReference type="PIRSF" id="PIRSF000484">
    <property type="entry name" value="NAPRT"/>
    <property type="match status" value="1"/>
</dbReference>
<comment type="catalytic activity">
    <reaction evidence="7 8">
        <text>5-phospho-alpha-D-ribose 1-diphosphate + nicotinate + ATP + H2O = nicotinate beta-D-ribonucleotide + ADP + phosphate + diphosphate</text>
        <dbReference type="Rhea" id="RHEA:36163"/>
        <dbReference type="ChEBI" id="CHEBI:15377"/>
        <dbReference type="ChEBI" id="CHEBI:30616"/>
        <dbReference type="ChEBI" id="CHEBI:32544"/>
        <dbReference type="ChEBI" id="CHEBI:33019"/>
        <dbReference type="ChEBI" id="CHEBI:43474"/>
        <dbReference type="ChEBI" id="CHEBI:57502"/>
        <dbReference type="ChEBI" id="CHEBI:58017"/>
        <dbReference type="ChEBI" id="CHEBI:456216"/>
        <dbReference type="EC" id="6.3.4.21"/>
    </reaction>
</comment>
<comment type="function">
    <text evidence="7 8">Catalyzes the synthesis of beta-nicotinate D-ribonucleotide from nicotinate and 5-phospho-D-ribose 1-phosphate at the expense of ATP.</text>
</comment>
<evidence type="ECO:0000256" key="2">
    <source>
        <dbReference type="ARBA" id="ARBA00010897"/>
    </source>
</evidence>
<dbReference type="InterPro" id="IPR040727">
    <property type="entry name" value="NAPRTase_N"/>
</dbReference>
<reference evidence="11 12" key="1">
    <citation type="submission" date="2015-07" db="EMBL/GenBank/DDBJ databases">
        <authorList>
            <person name="Noorani M."/>
        </authorList>
    </citation>
    <scope>NUCLEOTIDE SEQUENCE [LARGE SCALE GENOMIC DNA]</scope>
    <source>
        <strain evidence="11 12">W1435</strain>
    </source>
</reference>
<dbReference type="Pfam" id="PF04095">
    <property type="entry name" value="NAPRTase"/>
    <property type="match status" value="1"/>
</dbReference>
<dbReference type="NCBIfam" id="NF003704">
    <property type="entry name" value="PRK05321.1"/>
    <property type="match status" value="1"/>
</dbReference>
<feature type="domain" description="Nicotinate/nicotinamide phosphoribosyltransferase" evidence="9">
    <location>
        <begin position="183"/>
        <end position="380"/>
    </location>
</feature>
<evidence type="ECO:0000313" key="12">
    <source>
        <dbReference type="Proteomes" id="UP000060345"/>
    </source>
</evidence>
<dbReference type="EMBL" id="CP012074">
    <property type="protein sequence ID" value="AKU68846.1"/>
    <property type="molecule type" value="Genomic_DNA"/>
</dbReference>
<comment type="similarity">
    <text evidence="2 7 8">Belongs to the NAPRTase family.</text>
</comment>
<keyword evidence="4 7" id="KW-0597">Phosphoprotein</keyword>
<dbReference type="GO" id="GO:0004516">
    <property type="term" value="F:nicotinate phosphoribosyltransferase activity"/>
    <property type="evidence" value="ECO:0007669"/>
    <property type="project" value="UniProtKB-UniRule"/>
</dbReference>
<protein>
    <recommendedName>
        <fullName evidence="3 7">Nicotinate phosphoribosyltransferase</fullName>
        <shortName evidence="7">NAPRTase</shortName>
        <ecNumber evidence="3 7">6.3.4.21</ecNumber>
    </recommendedName>
</protein>
<dbReference type="GO" id="GO:0005829">
    <property type="term" value="C:cytosol"/>
    <property type="evidence" value="ECO:0007669"/>
    <property type="project" value="TreeGrafter"/>
</dbReference>
<dbReference type="InterPro" id="IPR006406">
    <property type="entry name" value="Nic_PRibTrfase"/>
</dbReference>
<dbReference type="AlphaFoldDB" id="A0A0K1NJI5"/>
<dbReference type="PANTHER" id="PTHR11098">
    <property type="entry name" value="NICOTINATE PHOSPHORIBOSYLTRANSFERASE"/>
    <property type="match status" value="1"/>
</dbReference>
<dbReference type="GO" id="GO:0034355">
    <property type="term" value="P:NAD+ biosynthetic process via the salvage pathway"/>
    <property type="evidence" value="ECO:0007669"/>
    <property type="project" value="TreeGrafter"/>
</dbReference>
<feature type="domain" description="Nicotinate phosphoribosyltransferase N-terminal" evidence="10">
    <location>
        <begin position="28"/>
        <end position="147"/>
    </location>
</feature>
<dbReference type="PANTHER" id="PTHR11098:SF1">
    <property type="entry name" value="NICOTINATE PHOSPHORIBOSYLTRANSFERASE"/>
    <property type="match status" value="1"/>
</dbReference>
<keyword evidence="5 7" id="KW-0436">Ligase</keyword>
<keyword evidence="6 7" id="KW-0662">Pyridine nucleotide biosynthesis</keyword>
<dbReference type="Proteomes" id="UP000060345">
    <property type="component" value="Chromosome 1"/>
</dbReference>
<dbReference type="KEGG" id="pfus:ADJ77_03165"/>
<dbReference type="eggNOG" id="COG1488">
    <property type="taxonomic scope" value="Bacteria"/>
</dbReference>
<dbReference type="GO" id="GO:0016757">
    <property type="term" value="F:glycosyltransferase activity"/>
    <property type="evidence" value="ECO:0007669"/>
    <property type="project" value="UniProtKB-KW"/>
</dbReference>
<dbReference type="UniPathway" id="UPA00253">
    <property type="reaction ID" value="UER00457"/>
</dbReference>
<dbReference type="Gene3D" id="3.20.140.10">
    <property type="entry name" value="nicotinate phosphoribosyltransferase"/>
    <property type="match status" value="1"/>
</dbReference>
<dbReference type="SUPFAM" id="SSF51690">
    <property type="entry name" value="Nicotinate/Quinolinate PRTase C-terminal domain-like"/>
    <property type="match status" value="1"/>
</dbReference>
<evidence type="ECO:0000259" key="10">
    <source>
        <dbReference type="Pfam" id="PF17767"/>
    </source>
</evidence>
<dbReference type="SUPFAM" id="SSF54675">
    <property type="entry name" value="Nicotinate/Quinolinate PRTase N-terminal domain-like"/>
    <property type="match status" value="1"/>
</dbReference>
<dbReference type="EC" id="6.3.4.21" evidence="3 7"/>
<evidence type="ECO:0000256" key="8">
    <source>
        <dbReference type="RuleBase" id="RU003838"/>
    </source>
</evidence>
<evidence type="ECO:0000256" key="6">
    <source>
        <dbReference type="ARBA" id="ARBA00022642"/>
    </source>
</evidence>
<dbReference type="InterPro" id="IPR041525">
    <property type="entry name" value="N/Namide_PRibTrfase"/>
</dbReference>
<gene>
    <name evidence="7" type="primary">pncB</name>
    <name evidence="11" type="ORF">ADJ77_03165</name>
</gene>
<organism evidence="11 12">
    <name type="scientific">Prevotella fusca JCM 17724</name>
    <dbReference type="NCBI Taxonomy" id="1236517"/>
    <lineage>
        <taxon>Bacteria</taxon>
        <taxon>Pseudomonadati</taxon>
        <taxon>Bacteroidota</taxon>
        <taxon>Bacteroidia</taxon>
        <taxon>Bacteroidales</taxon>
        <taxon>Prevotellaceae</taxon>
        <taxon>Prevotella</taxon>
    </lineage>
</organism>
<evidence type="ECO:0000256" key="7">
    <source>
        <dbReference type="HAMAP-Rule" id="MF_00570"/>
    </source>
</evidence>
<comment type="PTM">
    <text evidence="7 8">Transiently phosphorylated on a His residue during the reaction cycle. Phosphorylation strongly increases the affinity for substrates and increases the rate of nicotinate D-ribonucleotide production. Dephosphorylation regenerates the low-affinity form of the enzyme, leading to product release.</text>
</comment>
<dbReference type="InterPro" id="IPR007229">
    <property type="entry name" value="Nic_PRibTrfase-Fam"/>
</dbReference>
<dbReference type="NCBIfam" id="TIGR01514">
    <property type="entry name" value="NAPRTase"/>
    <property type="match status" value="1"/>
</dbReference>
<comment type="pathway">
    <text evidence="1 7 8">Cofactor biosynthesis; NAD(+) biosynthesis; nicotinate D-ribonucleotide from nicotinate: step 1/1.</text>
</comment>
<evidence type="ECO:0000256" key="3">
    <source>
        <dbReference type="ARBA" id="ARBA00013236"/>
    </source>
</evidence>
<feature type="modified residue" description="Phosphohistidine; by autocatalysis" evidence="7">
    <location>
        <position position="239"/>
    </location>
</feature>
<evidence type="ECO:0000313" key="11">
    <source>
        <dbReference type="EMBL" id="AKU68846.1"/>
    </source>
</evidence>